<dbReference type="AlphaFoldDB" id="B1MNB2"/>
<accession>B1MNB2</accession>
<evidence type="ECO:0000313" key="4">
    <source>
        <dbReference type="Proteomes" id="UP000007137"/>
    </source>
</evidence>
<dbReference type="GO" id="GO:0003677">
    <property type="term" value="F:DNA binding"/>
    <property type="evidence" value="ECO:0007669"/>
    <property type="project" value="InterPro"/>
</dbReference>
<protein>
    <recommendedName>
        <fullName evidence="2">HTH cro/C1-type domain-containing protein</fullName>
    </recommendedName>
</protein>
<gene>
    <name evidence="3" type="ordered locus">MAB_1728</name>
</gene>
<dbReference type="Gene3D" id="1.10.260.40">
    <property type="entry name" value="lambda repressor-like DNA-binding domains"/>
    <property type="match status" value="1"/>
</dbReference>
<dbReference type="CDD" id="cd00093">
    <property type="entry name" value="HTH_XRE"/>
    <property type="match status" value="1"/>
</dbReference>
<dbReference type="KEGG" id="mab:MAB_1728"/>
<reference evidence="3 4" key="1">
    <citation type="journal article" date="2009" name="PLoS ONE">
        <title>Non mycobacterial virulence genes in the genome of the emerging pathogen Mycobacterium abscessus.</title>
        <authorList>
            <person name="Ripoll F."/>
            <person name="Pasek S."/>
            <person name="Schenowitz C."/>
            <person name="Dossat C."/>
            <person name="Barbe V."/>
            <person name="Rottman M."/>
            <person name="Macheras E."/>
            <person name="Heym B."/>
            <person name="Herrmann J.L."/>
            <person name="Daffe M."/>
            <person name="Brosch R."/>
            <person name="Risler J.L."/>
            <person name="Gaillard J.L."/>
        </authorList>
    </citation>
    <scope>NUCLEOTIDE SEQUENCE [LARGE SCALE GENOMIC DNA]</scope>
    <source>
        <strain evidence="4">ATCC 19977 / DSM 44196 / CCUG 20993 / CIP 104536 / JCM 13569 / NCTC 13031 / TMC 1543 / L948</strain>
    </source>
</reference>
<sequence>MPTGAKLSQARGDDRPLRTPPHVPIGALRLVADITLDELAVGIAEILTVKQGREATPPSRGTLSAIESGRRGASAELLSAIEEFFQLPAGTITTTYRPRPKARFAA</sequence>
<dbReference type="Proteomes" id="UP000007137">
    <property type="component" value="Chromosome"/>
</dbReference>
<organism evidence="3 4">
    <name type="scientific">Mycobacteroides abscessus (strain ATCC 19977 / DSM 44196 / CCUG 20993 / CIP 104536 / JCM 13569 / NCTC 13031 / TMC 1543 / L948)</name>
    <name type="common">Mycobacterium abscessus</name>
    <dbReference type="NCBI Taxonomy" id="561007"/>
    <lineage>
        <taxon>Bacteria</taxon>
        <taxon>Bacillati</taxon>
        <taxon>Actinomycetota</taxon>
        <taxon>Actinomycetes</taxon>
        <taxon>Mycobacteriales</taxon>
        <taxon>Mycobacteriaceae</taxon>
        <taxon>Mycobacteroides</taxon>
        <taxon>Mycobacteroides abscessus</taxon>
    </lineage>
</organism>
<feature type="domain" description="HTH cro/C1-type" evidence="2">
    <location>
        <begin position="59"/>
        <end position="92"/>
    </location>
</feature>
<dbReference type="GeneID" id="93378680"/>
<dbReference type="EMBL" id="CU458896">
    <property type="protein sequence ID" value="CAM61813.1"/>
    <property type="molecule type" value="Genomic_DNA"/>
</dbReference>
<evidence type="ECO:0000256" key="1">
    <source>
        <dbReference type="SAM" id="MobiDB-lite"/>
    </source>
</evidence>
<dbReference type="PROSITE" id="PS50943">
    <property type="entry name" value="HTH_CROC1"/>
    <property type="match status" value="1"/>
</dbReference>
<dbReference type="InterPro" id="IPR010982">
    <property type="entry name" value="Lambda_DNA-bd_dom_sf"/>
</dbReference>
<evidence type="ECO:0000313" key="3">
    <source>
        <dbReference type="EMBL" id="CAM61813.1"/>
    </source>
</evidence>
<proteinExistence type="predicted"/>
<dbReference type="InterPro" id="IPR001387">
    <property type="entry name" value="Cro/C1-type_HTH"/>
</dbReference>
<name>B1MNB2_MYCA9</name>
<evidence type="ECO:0000259" key="2">
    <source>
        <dbReference type="PROSITE" id="PS50943"/>
    </source>
</evidence>
<dbReference type="RefSeq" id="WP_012296457.1">
    <property type="nucleotide sequence ID" value="NC_010397.1"/>
</dbReference>
<feature type="region of interest" description="Disordered" evidence="1">
    <location>
        <begin position="1"/>
        <end position="20"/>
    </location>
</feature>
<keyword evidence="4" id="KW-1185">Reference proteome</keyword>